<dbReference type="AlphaFoldDB" id="A0A1C3WH38"/>
<organism evidence="2 3">
    <name type="scientific">Rhizobium hainanense</name>
    <dbReference type="NCBI Taxonomy" id="52131"/>
    <lineage>
        <taxon>Bacteria</taxon>
        <taxon>Pseudomonadati</taxon>
        <taxon>Pseudomonadota</taxon>
        <taxon>Alphaproteobacteria</taxon>
        <taxon>Hyphomicrobiales</taxon>
        <taxon>Rhizobiaceae</taxon>
        <taxon>Rhizobium/Agrobacterium group</taxon>
        <taxon>Rhizobium</taxon>
    </lineage>
</organism>
<sequence>MKMLIFTTIAFFISVGMSASGSENRNPFSDHEANRKKERQESIFNCAATYFIWLKISEEKQETDQARTYSEKYRRLLKEAEKSFEESEKTESETVAHLQRYVDKLLDRAGKDGRILPTYRMFCDKEFL</sequence>
<evidence type="ECO:0000313" key="2">
    <source>
        <dbReference type="EMBL" id="SCB39004.1"/>
    </source>
</evidence>
<accession>A0A1C3WH38</accession>
<gene>
    <name evidence="2" type="ORF">GA0061100_11841</name>
</gene>
<evidence type="ECO:0000256" key="1">
    <source>
        <dbReference type="SAM" id="SignalP"/>
    </source>
</evidence>
<reference evidence="3" key="1">
    <citation type="submission" date="2016-08" db="EMBL/GenBank/DDBJ databases">
        <authorList>
            <person name="Varghese N."/>
            <person name="Submissions Spin"/>
        </authorList>
    </citation>
    <scope>NUCLEOTIDE SEQUENCE [LARGE SCALE GENOMIC DNA]</scope>
    <source>
        <strain evidence="3">CCBAU 57015</strain>
    </source>
</reference>
<keyword evidence="1" id="KW-0732">Signal</keyword>
<dbReference type="EMBL" id="FMAC01000018">
    <property type="protein sequence ID" value="SCB39004.1"/>
    <property type="molecule type" value="Genomic_DNA"/>
</dbReference>
<proteinExistence type="predicted"/>
<feature type="chain" id="PRO_5008685484" evidence="1">
    <location>
        <begin position="20"/>
        <end position="128"/>
    </location>
</feature>
<keyword evidence="3" id="KW-1185">Reference proteome</keyword>
<name>A0A1C3WH38_9HYPH</name>
<protein>
    <submittedName>
        <fullName evidence="2">Uncharacterized protein</fullName>
    </submittedName>
</protein>
<feature type="signal peptide" evidence="1">
    <location>
        <begin position="1"/>
        <end position="19"/>
    </location>
</feature>
<evidence type="ECO:0000313" key="3">
    <source>
        <dbReference type="Proteomes" id="UP000186228"/>
    </source>
</evidence>
<dbReference type="Proteomes" id="UP000186228">
    <property type="component" value="Unassembled WGS sequence"/>
</dbReference>